<dbReference type="AlphaFoldDB" id="A0AAV9AD62"/>
<name>A0AAV9AD62_ACOGR</name>
<evidence type="ECO:0000313" key="4">
    <source>
        <dbReference type="Proteomes" id="UP001179952"/>
    </source>
</evidence>
<protein>
    <submittedName>
        <fullName evidence="3">Protein FAR1-RELATED SEQUENCE 5</fullName>
    </submittedName>
</protein>
<feature type="compositionally biased region" description="Acidic residues" evidence="1">
    <location>
        <begin position="13"/>
        <end position="25"/>
    </location>
</feature>
<keyword evidence="4" id="KW-1185">Reference proteome</keyword>
<sequence>MENEISEVGLELDNSDPQDIEPNEEMMDKSIEGGDTLTSVDGDAIIEEPVKGMEFDNEEDARGFYFDYARRVGFTIRIDKVRRSMRDRAIIARQYVCSKEGFCVSRRLAHEYKRQRTVKREGCMARMMVKREKSGKWVVSSFIKEHNHELVVAARDECCLQSRKHKCCATRKSSKVGCGEGSNGFYGRDVMSCIETSPQGTFGREAQKILDYFRGSLVFPII</sequence>
<evidence type="ECO:0000256" key="1">
    <source>
        <dbReference type="SAM" id="MobiDB-lite"/>
    </source>
</evidence>
<feature type="region of interest" description="Disordered" evidence="1">
    <location>
        <begin position="1"/>
        <end position="25"/>
    </location>
</feature>
<reference evidence="3" key="2">
    <citation type="submission" date="2023-06" db="EMBL/GenBank/DDBJ databases">
        <authorList>
            <person name="Ma L."/>
            <person name="Liu K.-W."/>
            <person name="Li Z."/>
            <person name="Hsiao Y.-Y."/>
            <person name="Qi Y."/>
            <person name="Fu T."/>
            <person name="Tang G."/>
            <person name="Zhang D."/>
            <person name="Sun W.-H."/>
            <person name="Liu D.-K."/>
            <person name="Li Y."/>
            <person name="Chen G.-Z."/>
            <person name="Liu X.-D."/>
            <person name="Liao X.-Y."/>
            <person name="Jiang Y.-T."/>
            <person name="Yu X."/>
            <person name="Hao Y."/>
            <person name="Huang J."/>
            <person name="Zhao X.-W."/>
            <person name="Ke S."/>
            <person name="Chen Y.-Y."/>
            <person name="Wu W.-L."/>
            <person name="Hsu J.-L."/>
            <person name="Lin Y.-F."/>
            <person name="Huang M.-D."/>
            <person name="Li C.-Y."/>
            <person name="Huang L."/>
            <person name="Wang Z.-W."/>
            <person name="Zhao X."/>
            <person name="Zhong W.-Y."/>
            <person name="Peng D.-H."/>
            <person name="Ahmad S."/>
            <person name="Lan S."/>
            <person name="Zhang J.-S."/>
            <person name="Tsai W.-C."/>
            <person name="Van De Peer Y."/>
            <person name="Liu Z.-J."/>
        </authorList>
    </citation>
    <scope>NUCLEOTIDE SEQUENCE</scope>
    <source>
        <strain evidence="3">SCP</strain>
        <tissue evidence="3">Leaves</tissue>
    </source>
</reference>
<evidence type="ECO:0000259" key="2">
    <source>
        <dbReference type="Pfam" id="PF03101"/>
    </source>
</evidence>
<accession>A0AAV9AD62</accession>
<dbReference type="PANTHER" id="PTHR46328">
    <property type="entry name" value="FAR-RED IMPAIRED RESPONSIVE (FAR1) FAMILY PROTEIN-RELATED"/>
    <property type="match status" value="1"/>
</dbReference>
<dbReference type="Proteomes" id="UP001179952">
    <property type="component" value="Unassembled WGS sequence"/>
</dbReference>
<evidence type="ECO:0000313" key="3">
    <source>
        <dbReference type="EMBL" id="KAK1262115.1"/>
    </source>
</evidence>
<comment type="caution">
    <text evidence="3">The sequence shown here is derived from an EMBL/GenBank/DDBJ whole genome shotgun (WGS) entry which is preliminary data.</text>
</comment>
<reference evidence="3" key="1">
    <citation type="journal article" date="2023" name="Nat. Commun.">
        <title>Diploid and tetraploid genomes of Acorus and the evolution of monocots.</title>
        <authorList>
            <person name="Ma L."/>
            <person name="Liu K.W."/>
            <person name="Li Z."/>
            <person name="Hsiao Y.Y."/>
            <person name="Qi Y."/>
            <person name="Fu T."/>
            <person name="Tang G.D."/>
            <person name="Zhang D."/>
            <person name="Sun W.H."/>
            <person name="Liu D.K."/>
            <person name="Li Y."/>
            <person name="Chen G.Z."/>
            <person name="Liu X.D."/>
            <person name="Liao X.Y."/>
            <person name="Jiang Y.T."/>
            <person name="Yu X."/>
            <person name="Hao Y."/>
            <person name="Huang J."/>
            <person name="Zhao X.W."/>
            <person name="Ke S."/>
            <person name="Chen Y.Y."/>
            <person name="Wu W.L."/>
            <person name="Hsu J.L."/>
            <person name="Lin Y.F."/>
            <person name="Huang M.D."/>
            <person name="Li C.Y."/>
            <person name="Huang L."/>
            <person name="Wang Z.W."/>
            <person name="Zhao X."/>
            <person name="Zhong W.Y."/>
            <person name="Peng D.H."/>
            <person name="Ahmad S."/>
            <person name="Lan S."/>
            <person name="Zhang J.S."/>
            <person name="Tsai W.C."/>
            <person name="Van de Peer Y."/>
            <person name="Liu Z.J."/>
        </authorList>
    </citation>
    <scope>NUCLEOTIDE SEQUENCE</scope>
    <source>
        <strain evidence="3">SCP</strain>
    </source>
</reference>
<dbReference type="EMBL" id="JAUJYN010000010">
    <property type="protein sequence ID" value="KAK1262115.1"/>
    <property type="molecule type" value="Genomic_DNA"/>
</dbReference>
<dbReference type="InterPro" id="IPR004330">
    <property type="entry name" value="FAR1_DNA_bnd_dom"/>
</dbReference>
<feature type="domain" description="FAR1" evidence="2">
    <location>
        <begin position="64"/>
        <end position="151"/>
    </location>
</feature>
<dbReference type="PANTHER" id="PTHR46328:SF42">
    <property type="entry name" value="PROTEIN FAR1-RELATED SEQUENCE 5-LIKE ISOFORM X1"/>
    <property type="match status" value="1"/>
</dbReference>
<proteinExistence type="predicted"/>
<dbReference type="Pfam" id="PF03101">
    <property type="entry name" value="FAR1"/>
    <property type="match status" value="1"/>
</dbReference>
<gene>
    <name evidence="3" type="ORF">QJS04_geneDACA018979</name>
</gene>
<organism evidence="3 4">
    <name type="scientific">Acorus gramineus</name>
    <name type="common">Dwarf sweet flag</name>
    <dbReference type="NCBI Taxonomy" id="55184"/>
    <lineage>
        <taxon>Eukaryota</taxon>
        <taxon>Viridiplantae</taxon>
        <taxon>Streptophyta</taxon>
        <taxon>Embryophyta</taxon>
        <taxon>Tracheophyta</taxon>
        <taxon>Spermatophyta</taxon>
        <taxon>Magnoliopsida</taxon>
        <taxon>Liliopsida</taxon>
        <taxon>Acoraceae</taxon>
        <taxon>Acorus</taxon>
    </lineage>
</organism>